<keyword evidence="6" id="KW-0489">Methyltransferase</keyword>
<dbReference type="InterPro" id="IPR005532">
    <property type="entry name" value="SUMF_dom"/>
</dbReference>
<comment type="caution">
    <text evidence="6">The sequence shown here is derived from an EMBL/GenBank/DDBJ whole genome shotgun (WGS) entry which is preliminary data.</text>
</comment>
<dbReference type="InterPro" id="IPR042095">
    <property type="entry name" value="SUMF_sf"/>
</dbReference>
<dbReference type="InterPro" id="IPR017806">
    <property type="entry name" value="EgtB"/>
</dbReference>
<dbReference type="GO" id="GO:0032259">
    <property type="term" value="P:methylation"/>
    <property type="evidence" value="ECO:0007669"/>
    <property type="project" value="UniProtKB-KW"/>
</dbReference>
<dbReference type="OrthoDB" id="9768004at2"/>
<dbReference type="GO" id="GO:0052699">
    <property type="term" value="P:ergothioneine biosynthetic process"/>
    <property type="evidence" value="ECO:0007669"/>
    <property type="project" value="InterPro"/>
</dbReference>
<sequence>MEKETLCQALLTVRNTTETICEPLLTEDYVIQSMPDVSPPKWHLAHTSWFFETFLLKPQCKNYCVFDPTFGYLFNSYYQSIGKPYTRAQRGLLSRPTTETVYRYRRYVTDHMLDFITQLPLQQVQQFTPLLRLGLEHEKQHQELLLMDIKHNFYIHPDWPVYLPRCSSERKSPGESGLAYTESEGGMVTIGFGDDGFCFDNEAPRHTCFLKPYRLANRLVTNEEYLEFIEAGGYKQPQWWLADGWDCVQENQWQAPLYWVKQDNTWQIFTLNGMMPLHLHEPVSHISYYEADAYARFRGARLPREEEWEHFVLNQPLTPASGHFMENGRFHPHSANRTPEAPQQFFGDLWEWTASAFTPYPGYRHEGGFLGEYNGKFMSNQMVLRGGSCITPQDHIRVSYRNFFQPDKRWQFSGIRLAADN</sequence>
<dbReference type="STRING" id="448.Lery_2256"/>
<dbReference type="PANTHER" id="PTHR23150:SF36">
    <property type="entry name" value="HERCYNINE OXYGENASE"/>
    <property type="match status" value="1"/>
</dbReference>
<dbReference type="Proteomes" id="UP000054773">
    <property type="component" value="Unassembled WGS sequence"/>
</dbReference>
<dbReference type="Pfam" id="PF03781">
    <property type="entry name" value="FGE-sulfatase"/>
    <property type="match status" value="1"/>
</dbReference>
<dbReference type="GO" id="GO:0008168">
    <property type="term" value="F:methyltransferase activity"/>
    <property type="evidence" value="ECO:0007669"/>
    <property type="project" value="UniProtKB-KW"/>
</dbReference>
<evidence type="ECO:0000256" key="2">
    <source>
        <dbReference type="ARBA" id="ARBA00023004"/>
    </source>
</evidence>
<dbReference type="InterPro" id="IPR051043">
    <property type="entry name" value="Sulfatase_Mod_Factor_Kinase"/>
</dbReference>
<comment type="pathway">
    <text evidence="3">Amino-acid biosynthesis; ergothioneine biosynthesis.</text>
</comment>
<feature type="domain" description="Sulfatase-modifying factor enzyme-like" evidence="4">
    <location>
        <begin position="184"/>
        <end position="418"/>
    </location>
</feature>
<name>A0A0W0TEU1_LEGER</name>
<keyword evidence="7" id="KW-1185">Reference proteome</keyword>
<protein>
    <submittedName>
        <fullName evidence="6">Methyltransferase</fullName>
    </submittedName>
</protein>
<dbReference type="Pfam" id="PF12867">
    <property type="entry name" value="DinB_2"/>
    <property type="match status" value="1"/>
</dbReference>
<reference evidence="6 7" key="1">
    <citation type="submission" date="2015-11" db="EMBL/GenBank/DDBJ databases">
        <title>Genomic analysis of 38 Legionella species identifies large and diverse effector repertoires.</title>
        <authorList>
            <person name="Burstein D."/>
            <person name="Amaro F."/>
            <person name="Zusman T."/>
            <person name="Lifshitz Z."/>
            <person name="Cohen O."/>
            <person name="Gilbert J.A."/>
            <person name="Pupko T."/>
            <person name="Shuman H.A."/>
            <person name="Segal G."/>
        </authorList>
    </citation>
    <scope>NUCLEOTIDE SEQUENCE [LARGE SCALE GENOMIC DNA]</scope>
    <source>
        <strain evidence="6 7">SE-32A-C8</strain>
    </source>
</reference>
<accession>A0A0W0TEU1</accession>
<proteinExistence type="predicted"/>
<keyword evidence="6" id="KW-0808">Transferase</keyword>
<evidence type="ECO:0000259" key="4">
    <source>
        <dbReference type="Pfam" id="PF03781"/>
    </source>
</evidence>
<dbReference type="InterPro" id="IPR016187">
    <property type="entry name" value="CTDL_fold"/>
</dbReference>
<dbReference type="Gene3D" id="3.90.1580.10">
    <property type="entry name" value="paralog of FGE (formylglycine-generating enzyme)"/>
    <property type="match status" value="1"/>
</dbReference>
<keyword evidence="1" id="KW-0560">Oxidoreductase</keyword>
<dbReference type="SUPFAM" id="SSF56436">
    <property type="entry name" value="C-type lectin-like"/>
    <property type="match status" value="1"/>
</dbReference>
<feature type="domain" description="DinB-like" evidence="5">
    <location>
        <begin position="10"/>
        <end position="143"/>
    </location>
</feature>
<dbReference type="PANTHER" id="PTHR23150">
    <property type="entry name" value="SULFATASE MODIFYING FACTOR 1, 2"/>
    <property type="match status" value="1"/>
</dbReference>
<dbReference type="NCBIfam" id="TIGR03440">
    <property type="entry name" value="egtB_TIGR03440"/>
    <property type="match status" value="1"/>
</dbReference>
<dbReference type="RefSeq" id="WP_058527381.1">
    <property type="nucleotide sequence ID" value="NZ_CAAAHY010000036.1"/>
</dbReference>
<evidence type="ECO:0000256" key="1">
    <source>
        <dbReference type="ARBA" id="ARBA00023002"/>
    </source>
</evidence>
<evidence type="ECO:0000259" key="5">
    <source>
        <dbReference type="Pfam" id="PF12867"/>
    </source>
</evidence>
<keyword evidence="2" id="KW-0408">Iron</keyword>
<evidence type="ECO:0000313" key="7">
    <source>
        <dbReference type="Proteomes" id="UP000054773"/>
    </source>
</evidence>
<dbReference type="EMBL" id="LNYA01000034">
    <property type="protein sequence ID" value="KTC94089.1"/>
    <property type="molecule type" value="Genomic_DNA"/>
</dbReference>
<gene>
    <name evidence="6" type="ORF">Lery_2256</name>
</gene>
<evidence type="ECO:0000313" key="6">
    <source>
        <dbReference type="EMBL" id="KTC94089.1"/>
    </source>
</evidence>
<evidence type="ECO:0000256" key="3">
    <source>
        <dbReference type="ARBA" id="ARBA00037882"/>
    </source>
</evidence>
<dbReference type="PATRIC" id="fig|448.7.peg.2372"/>
<dbReference type="AlphaFoldDB" id="A0A0W0TEU1"/>
<organism evidence="6 7">
    <name type="scientific">Legionella erythra</name>
    <dbReference type="NCBI Taxonomy" id="448"/>
    <lineage>
        <taxon>Bacteria</taxon>
        <taxon>Pseudomonadati</taxon>
        <taxon>Pseudomonadota</taxon>
        <taxon>Gammaproteobacteria</taxon>
        <taxon>Legionellales</taxon>
        <taxon>Legionellaceae</taxon>
        <taxon>Legionella</taxon>
    </lineage>
</organism>
<dbReference type="InterPro" id="IPR024775">
    <property type="entry name" value="DinB-like"/>
</dbReference>